<dbReference type="InterPro" id="IPR036291">
    <property type="entry name" value="NAD(P)-bd_dom_sf"/>
</dbReference>
<dbReference type="Proteomes" id="UP000075238">
    <property type="component" value="Chromosome 1"/>
</dbReference>
<dbReference type="STRING" id="1796606.A2G96_09315"/>
<dbReference type="OrthoDB" id="9809287at2"/>
<proteinExistence type="inferred from homology"/>
<evidence type="ECO:0000313" key="3">
    <source>
        <dbReference type="EMBL" id="AMR77922.1"/>
    </source>
</evidence>
<evidence type="ECO:0000256" key="2">
    <source>
        <dbReference type="ARBA" id="ARBA00023002"/>
    </source>
</evidence>
<dbReference type="PRINTS" id="PR00080">
    <property type="entry name" value="SDRFAMILY"/>
</dbReference>
<dbReference type="EMBL" id="CP014844">
    <property type="protein sequence ID" value="AMR77922.1"/>
    <property type="molecule type" value="Genomic_DNA"/>
</dbReference>
<dbReference type="Gene3D" id="3.40.50.720">
    <property type="entry name" value="NAD(P)-binding Rossmann-like Domain"/>
    <property type="match status" value="1"/>
</dbReference>
<dbReference type="SUPFAM" id="SSF51735">
    <property type="entry name" value="NAD(P)-binding Rossmann-fold domains"/>
    <property type="match status" value="1"/>
</dbReference>
<dbReference type="InterPro" id="IPR002347">
    <property type="entry name" value="SDR_fam"/>
</dbReference>
<organism evidence="3 4">
    <name type="scientific">Cupriavidus nantongensis</name>
    <dbReference type="NCBI Taxonomy" id="1796606"/>
    <lineage>
        <taxon>Bacteria</taxon>
        <taxon>Pseudomonadati</taxon>
        <taxon>Pseudomonadota</taxon>
        <taxon>Betaproteobacteria</taxon>
        <taxon>Burkholderiales</taxon>
        <taxon>Burkholderiaceae</taxon>
        <taxon>Cupriavidus</taxon>
    </lineage>
</organism>
<gene>
    <name evidence="3" type="ORF">A2G96_09315</name>
</gene>
<keyword evidence="4" id="KW-1185">Reference proteome</keyword>
<sequence>MSMDGFTLLPPRGTRVVVVGGCGGIGRAVVAQAVESGLRVAVLDLPRSMALFPPPDGTLAVGCDAMDEQSVAAAFETVSREFGGLDAVINLVGFTKERMRLDDMPLAEWQEITSGTLTSAFLVSRAALPLLRAAGGGALVHTASTFGVAVSLPGYGPYAASKAGVINLVRALATECGPDIRVNAVAPGIVQTAFLQGGTGRPEKQERIDADAVTRMLPMRRIAQPDEMVGTFLFLIGPGSAYITSQTIHVNGGLWS</sequence>
<dbReference type="PANTHER" id="PTHR42760:SF133">
    <property type="entry name" value="3-OXOACYL-[ACYL-CARRIER-PROTEIN] REDUCTASE"/>
    <property type="match status" value="1"/>
</dbReference>
<dbReference type="FunFam" id="3.40.50.720:FF:000084">
    <property type="entry name" value="Short-chain dehydrogenase reductase"/>
    <property type="match status" value="1"/>
</dbReference>
<accession>A0A142JIL0</accession>
<dbReference type="PRINTS" id="PR00081">
    <property type="entry name" value="GDHRDH"/>
</dbReference>
<evidence type="ECO:0000256" key="1">
    <source>
        <dbReference type="ARBA" id="ARBA00006484"/>
    </source>
</evidence>
<dbReference type="CDD" id="cd05233">
    <property type="entry name" value="SDR_c"/>
    <property type="match status" value="1"/>
</dbReference>
<dbReference type="GO" id="GO:0016616">
    <property type="term" value="F:oxidoreductase activity, acting on the CH-OH group of donors, NAD or NADP as acceptor"/>
    <property type="evidence" value="ECO:0007669"/>
    <property type="project" value="TreeGrafter"/>
</dbReference>
<name>A0A142JIL0_9BURK</name>
<comment type="similarity">
    <text evidence="1">Belongs to the short-chain dehydrogenases/reductases (SDR) family.</text>
</comment>
<dbReference type="PANTHER" id="PTHR42760">
    <property type="entry name" value="SHORT-CHAIN DEHYDROGENASES/REDUCTASES FAMILY MEMBER"/>
    <property type="match status" value="1"/>
</dbReference>
<dbReference type="Pfam" id="PF13561">
    <property type="entry name" value="adh_short_C2"/>
    <property type="match status" value="1"/>
</dbReference>
<dbReference type="AlphaFoldDB" id="A0A142JIL0"/>
<evidence type="ECO:0000313" key="4">
    <source>
        <dbReference type="Proteomes" id="UP000075238"/>
    </source>
</evidence>
<reference evidence="3 4" key="1">
    <citation type="submission" date="2016-03" db="EMBL/GenBank/DDBJ databases">
        <title>Complete genome sequence of a novel chlorpyrifos degrading bacterium, Cupriavidus nantongensis sp. X1.</title>
        <authorList>
            <person name="Fang L."/>
        </authorList>
    </citation>
    <scope>NUCLEOTIDE SEQUENCE [LARGE SCALE GENOMIC DNA]</scope>
    <source>
        <strain evidence="3 4">X1</strain>
    </source>
</reference>
<keyword evidence="2" id="KW-0560">Oxidoreductase</keyword>
<protein>
    <submittedName>
        <fullName evidence="3">Short-chain dehydrogenase</fullName>
    </submittedName>
</protein>
<dbReference type="KEGG" id="cnan:A2G96_09315"/>